<dbReference type="SUPFAM" id="SSF57716">
    <property type="entry name" value="Glucocorticoid receptor-like (DNA-binding domain)"/>
    <property type="match status" value="2"/>
</dbReference>
<dbReference type="OrthoDB" id="15567at2759"/>
<proteinExistence type="predicted"/>
<dbReference type="Proteomes" id="UP000011083">
    <property type="component" value="Unassembled WGS sequence"/>
</dbReference>
<keyword evidence="9" id="KW-1185">Reference proteome</keyword>
<evidence type="ECO:0000259" key="6">
    <source>
        <dbReference type="PROSITE" id="PS50023"/>
    </source>
</evidence>
<feature type="compositionally biased region" description="Basic and acidic residues" evidence="5">
    <location>
        <begin position="317"/>
        <end position="330"/>
    </location>
</feature>
<dbReference type="VEuPathDB" id="AmoebaDB:ACA1_217770"/>
<dbReference type="GO" id="GO:0051056">
    <property type="term" value="P:regulation of small GTPase mediated signal transduction"/>
    <property type="evidence" value="ECO:0007669"/>
    <property type="project" value="InterPro"/>
</dbReference>
<sequence length="905" mass="100015">MGKVYHQDHFRCKRCSAMLVGTPYQFYRERPYCADCHTAKLTDRCAQCNEPILQDKIEALGKSCFTQGTPFCEKDGQAYCERDFNNTFLPKWGNATNCISALGKKWHPAHFTCVVCDVVLDAGSPVYAHQGRPYCTNDYPEDDGDETDDHLLSLRSPQPQDQQNGEGQDQGQGKDKEEKKKEKKEKKEKDPASRGSKTARKESSKTSTKDKSPSKMKPKAKEHEDLDSPQSSKRRSRVGFGAAAEPEGSTIPGKQTAAATAAADVGNGVADRDGGSGGEEIELTAFDTALALAQAEGDGGGAKVGAKKDKRRLSLRLGDRKKGITRKSDGENPSGGSVGSPCVVPRCDTAGEAQAHSPGNNSAAEGEDEDENECGEEGIPASVSLLKNSDSSLTLSKKMSRELTTFTARLPKALSGRKLKDRLIAKTSSTRVTSTEVLGVAVVNDGVLDENPYPDWANAKDLAKRVWPKRVLPPDAEAEDELVADIPGFYRELGGEQDAVDLGFTWQLPKNIAYYRVYLHEPADIELEHYAVTDDLDRPMIISIETRGKKRNSLTARRPEFVYRAIVRTISGDERLLVATSVDTKKGRVQGLRQAMPQLQDAKLLEIRDKKYGADPNEQQPAATEADSPHNLAGDTIRQATRSLAIPSPSSSHSAVDMDTLRVSARGASTWPGNSLSENLVHYEQKMSIRGYKIGVLYASHGQYDENDMYNNTDDADAGIGTGSAAFEEFLGHLGDKVVLKGWNRYRAGLNVHTDLTGTHSIYTQHKGWEVMFHVSTYIPFTEDDKQQVERKRHLGNDVVMVVFRDGGKIPFSPEHIASQFNHVFCVVQPEGDKYRVGFSCKLGVHPNLPYLPYPALFDKDEHFHEFLLTKLISAEVKAMNAQQFSVPFRRTRRELLRELIHKYT</sequence>
<dbReference type="PROSITE" id="PS50085">
    <property type="entry name" value="RAPGAP"/>
    <property type="match status" value="1"/>
</dbReference>
<evidence type="ECO:0000256" key="3">
    <source>
        <dbReference type="ARBA" id="ARBA00022833"/>
    </source>
</evidence>
<evidence type="ECO:0000313" key="8">
    <source>
        <dbReference type="EMBL" id="ELR15184.1"/>
    </source>
</evidence>
<dbReference type="Pfam" id="PF00412">
    <property type="entry name" value="LIM"/>
    <property type="match status" value="2"/>
</dbReference>
<feature type="region of interest" description="Disordered" evidence="5">
    <location>
        <begin position="137"/>
        <end position="281"/>
    </location>
</feature>
<feature type="compositionally biased region" description="Basic and acidic residues" evidence="5">
    <location>
        <begin position="172"/>
        <end position="192"/>
    </location>
</feature>
<feature type="region of interest" description="Disordered" evidence="5">
    <location>
        <begin position="296"/>
        <end position="376"/>
    </location>
</feature>
<dbReference type="STRING" id="1257118.L8GPT7"/>
<dbReference type="EMBL" id="KB008036">
    <property type="protein sequence ID" value="ELR15184.1"/>
    <property type="molecule type" value="Genomic_DNA"/>
</dbReference>
<accession>L8GPT7</accession>
<evidence type="ECO:0000256" key="1">
    <source>
        <dbReference type="ARBA" id="ARBA00022468"/>
    </source>
</evidence>
<name>L8GPT7_ACACF</name>
<evidence type="ECO:0000313" key="9">
    <source>
        <dbReference type="Proteomes" id="UP000011083"/>
    </source>
</evidence>
<keyword evidence="3 4" id="KW-0862">Zinc</keyword>
<feature type="compositionally biased region" description="Acidic residues" evidence="5">
    <location>
        <begin position="139"/>
        <end position="148"/>
    </location>
</feature>
<keyword evidence="4" id="KW-0440">LIM domain</keyword>
<gene>
    <name evidence="8" type="ORF">ACA1_217770</name>
</gene>
<keyword evidence="2 4" id="KW-0479">Metal-binding</keyword>
<dbReference type="PANTHER" id="PTHR15711">
    <property type="entry name" value="RAP GTPASE-ACTIVATING PROTEIN"/>
    <property type="match status" value="1"/>
</dbReference>
<dbReference type="KEGG" id="acan:ACA1_217770"/>
<evidence type="ECO:0000256" key="5">
    <source>
        <dbReference type="SAM" id="MobiDB-lite"/>
    </source>
</evidence>
<feature type="compositionally biased region" description="Low complexity" evidence="5">
    <location>
        <begin position="160"/>
        <end position="171"/>
    </location>
</feature>
<dbReference type="GO" id="GO:0005096">
    <property type="term" value="F:GTPase activator activity"/>
    <property type="evidence" value="ECO:0007669"/>
    <property type="project" value="UniProtKB-KW"/>
</dbReference>
<feature type="compositionally biased region" description="Basic and acidic residues" evidence="5">
    <location>
        <begin position="199"/>
        <end position="226"/>
    </location>
</feature>
<evidence type="ECO:0000256" key="2">
    <source>
        <dbReference type="ARBA" id="ARBA00022723"/>
    </source>
</evidence>
<dbReference type="GO" id="GO:0046872">
    <property type="term" value="F:metal ion binding"/>
    <property type="evidence" value="ECO:0007669"/>
    <property type="project" value="UniProtKB-KW"/>
</dbReference>
<organism evidence="8 9">
    <name type="scientific">Acanthamoeba castellanii (strain ATCC 30010 / Neff)</name>
    <dbReference type="NCBI Taxonomy" id="1257118"/>
    <lineage>
        <taxon>Eukaryota</taxon>
        <taxon>Amoebozoa</taxon>
        <taxon>Discosea</taxon>
        <taxon>Longamoebia</taxon>
        <taxon>Centramoebida</taxon>
        <taxon>Acanthamoebidae</taxon>
        <taxon>Acanthamoeba</taxon>
    </lineage>
</organism>
<feature type="domain" description="Rap-GAP" evidence="7">
    <location>
        <begin position="680"/>
        <end position="900"/>
    </location>
</feature>
<dbReference type="SMART" id="SM00132">
    <property type="entry name" value="LIM"/>
    <property type="match status" value="2"/>
</dbReference>
<protein>
    <submittedName>
        <fullName evidence="8">LIM domain containing protein</fullName>
    </submittedName>
</protein>
<feature type="compositionally biased region" description="Acidic residues" evidence="5">
    <location>
        <begin position="365"/>
        <end position="376"/>
    </location>
</feature>
<dbReference type="PROSITE" id="PS50023">
    <property type="entry name" value="LIM_DOMAIN_2"/>
    <property type="match status" value="1"/>
</dbReference>
<dbReference type="CDD" id="cd08368">
    <property type="entry name" value="LIM"/>
    <property type="match status" value="1"/>
</dbReference>
<dbReference type="Gene3D" id="2.10.110.10">
    <property type="entry name" value="Cysteine Rich Protein"/>
    <property type="match status" value="2"/>
</dbReference>
<dbReference type="Pfam" id="PF02145">
    <property type="entry name" value="Rap_GAP"/>
    <property type="match status" value="1"/>
</dbReference>
<dbReference type="InterPro" id="IPR035974">
    <property type="entry name" value="Rap/Ran-GAP_sf"/>
</dbReference>
<dbReference type="SUPFAM" id="SSF111347">
    <property type="entry name" value="Rap/Ran-GAP"/>
    <property type="match status" value="1"/>
</dbReference>
<dbReference type="InterPro" id="IPR001781">
    <property type="entry name" value="Znf_LIM"/>
</dbReference>
<feature type="domain" description="LIM zinc-binding" evidence="6">
    <location>
        <begin position="43"/>
        <end position="145"/>
    </location>
</feature>
<dbReference type="GeneID" id="14915783"/>
<dbReference type="InterPro" id="IPR050989">
    <property type="entry name" value="Rap1_Ran_GAP"/>
</dbReference>
<evidence type="ECO:0000256" key="4">
    <source>
        <dbReference type="PROSITE-ProRule" id="PRU00125"/>
    </source>
</evidence>
<reference evidence="8 9" key="1">
    <citation type="journal article" date="2013" name="Genome Biol.">
        <title>Genome of Acanthamoeba castellanii highlights extensive lateral gene transfer and early evolution of tyrosine kinase signaling.</title>
        <authorList>
            <person name="Clarke M."/>
            <person name="Lohan A.J."/>
            <person name="Liu B."/>
            <person name="Lagkouvardos I."/>
            <person name="Roy S."/>
            <person name="Zafar N."/>
            <person name="Bertelli C."/>
            <person name="Schilde C."/>
            <person name="Kianianmomeni A."/>
            <person name="Burglin T.R."/>
            <person name="Frech C."/>
            <person name="Turcotte B."/>
            <person name="Kopec K.O."/>
            <person name="Synnott J.M."/>
            <person name="Choo C."/>
            <person name="Paponov I."/>
            <person name="Finkler A."/>
            <person name="Soon Heng Tan C."/>
            <person name="Hutchins A.P."/>
            <person name="Weinmeier T."/>
            <person name="Rattei T."/>
            <person name="Chu J.S."/>
            <person name="Gimenez G."/>
            <person name="Irimia M."/>
            <person name="Rigden D.J."/>
            <person name="Fitzpatrick D.A."/>
            <person name="Lorenzo-Morales J."/>
            <person name="Bateman A."/>
            <person name="Chiu C.H."/>
            <person name="Tang P."/>
            <person name="Hegemann P."/>
            <person name="Fromm H."/>
            <person name="Raoult D."/>
            <person name="Greub G."/>
            <person name="Miranda-Saavedra D."/>
            <person name="Chen N."/>
            <person name="Nash P."/>
            <person name="Ginger M.L."/>
            <person name="Horn M."/>
            <person name="Schaap P."/>
            <person name="Caler L."/>
            <person name="Loftus B."/>
        </authorList>
    </citation>
    <scope>NUCLEOTIDE SEQUENCE [LARGE SCALE GENOMIC DNA]</scope>
    <source>
        <strain evidence="8 9">Neff</strain>
    </source>
</reference>
<dbReference type="Gene3D" id="3.40.50.11210">
    <property type="entry name" value="Rap/Ran-GAP"/>
    <property type="match status" value="1"/>
</dbReference>
<dbReference type="RefSeq" id="XP_004337197.1">
    <property type="nucleotide sequence ID" value="XM_004337149.1"/>
</dbReference>
<keyword evidence="1" id="KW-0343">GTPase activation</keyword>
<dbReference type="InterPro" id="IPR000331">
    <property type="entry name" value="Rap/Ran_GAP_dom"/>
</dbReference>
<dbReference type="AlphaFoldDB" id="L8GPT7"/>
<evidence type="ECO:0000259" key="7">
    <source>
        <dbReference type="PROSITE" id="PS50085"/>
    </source>
</evidence>